<dbReference type="EMBL" id="JAOYFB010000039">
    <property type="protein sequence ID" value="KAK4030891.1"/>
    <property type="molecule type" value="Genomic_DNA"/>
</dbReference>
<evidence type="ECO:0000313" key="1">
    <source>
        <dbReference type="EMBL" id="KAK4030891.1"/>
    </source>
</evidence>
<evidence type="ECO:0000313" key="2">
    <source>
        <dbReference type="Proteomes" id="UP001234178"/>
    </source>
</evidence>
<protein>
    <submittedName>
        <fullName evidence="1">Uncharacterized protein</fullName>
    </submittedName>
</protein>
<gene>
    <name evidence="1" type="ORF">OUZ56_024277</name>
</gene>
<accession>A0ABR0B0J2</accession>
<sequence length="80" mass="8521">MPSVGRDAGPAPSIMDSSGAIVVRDTVLFKYQPGISISKSSWTIVADVLLQNAEEAIVIVEKHLDEMSSLAAKHRKDGAN</sequence>
<dbReference type="Proteomes" id="UP001234178">
    <property type="component" value="Unassembled WGS sequence"/>
</dbReference>
<keyword evidence="2" id="KW-1185">Reference proteome</keyword>
<organism evidence="1 2">
    <name type="scientific">Daphnia magna</name>
    <dbReference type="NCBI Taxonomy" id="35525"/>
    <lineage>
        <taxon>Eukaryota</taxon>
        <taxon>Metazoa</taxon>
        <taxon>Ecdysozoa</taxon>
        <taxon>Arthropoda</taxon>
        <taxon>Crustacea</taxon>
        <taxon>Branchiopoda</taxon>
        <taxon>Diplostraca</taxon>
        <taxon>Cladocera</taxon>
        <taxon>Anomopoda</taxon>
        <taxon>Daphniidae</taxon>
        <taxon>Daphnia</taxon>
    </lineage>
</organism>
<name>A0ABR0B0J2_9CRUS</name>
<comment type="caution">
    <text evidence="1">The sequence shown here is derived from an EMBL/GenBank/DDBJ whole genome shotgun (WGS) entry which is preliminary data.</text>
</comment>
<reference evidence="1 2" key="1">
    <citation type="journal article" date="2023" name="Nucleic Acids Res.">
        <title>The hologenome of Daphnia magna reveals possible DNA methylation and microbiome-mediated evolution of the host genome.</title>
        <authorList>
            <person name="Chaturvedi A."/>
            <person name="Li X."/>
            <person name="Dhandapani V."/>
            <person name="Marshall H."/>
            <person name="Kissane S."/>
            <person name="Cuenca-Cambronero M."/>
            <person name="Asole G."/>
            <person name="Calvet F."/>
            <person name="Ruiz-Romero M."/>
            <person name="Marangio P."/>
            <person name="Guigo R."/>
            <person name="Rago D."/>
            <person name="Mirbahai L."/>
            <person name="Eastwood N."/>
            <person name="Colbourne J.K."/>
            <person name="Zhou J."/>
            <person name="Mallon E."/>
            <person name="Orsini L."/>
        </authorList>
    </citation>
    <scope>NUCLEOTIDE SEQUENCE [LARGE SCALE GENOMIC DNA]</scope>
    <source>
        <strain evidence="1">LRV0_1</strain>
    </source>
</reference>
<proteinExistence type="predicted"/>